<evidence type="ECO:0000256" key="8">
    <source>
        <dbReference type="SAM" id="MobiDB-lite"/>
    </source>
</evidence>
<keyword evidence="3" id="KW-0677">Repeat</keyword>
<keyword evidence="5" id="KW-0862">Zinc</keyword>
<keyword evidence="11" id="KW-1185">Reference proteome</keyword>
<dbReference type="AlphaFoldDB" id="A0A914AL95"/>
<dbReference type="InterPro" id="IPR013087">
    <property type="entry name" value="Znf_C2H2_type"/>
</dbReference>
<feature type="domain" description="C2H2-type" evidence="9">
    <location>
        <begin position="133"/>
        <end position="161"/>
    </location>
</feature>
<dbReference type="Pfam" id="PF00096">
    <property type="entry name" value="zf-C2H2"/>
    <property type="match status" value="1"/>
</dbReference>
<dbReference type="OrthoDB" id="3533395at2759"/>
<evidence type="ECO:0000256" key="5">
    <source>
        <dbReference type="ARBA" id="ARBA00022833"/>
    </source>
</evidence>
<dbReference type="EnsemblMetazoa" id="XM_038208842.1">
    <property type="protein sequence ID" value="XP_038064770.1"/>
    <property type="gene ID" value="LOC119735141"/>
</dbReference>
<proteinExistence type="predicted"/>
<dbReference type="GO" id="GO:0000981">
    <property type="term" value="F:DNA-binding transcription factor activity, RNA polymerase II-specific"/>
    <property type="evidence" value="ECO:0007669"/>
    <property type="project" value="TreeGrafter"/>
</dbReference>
<dbReference type="GO" id="GO:0005634">
    <property type="term" value="C:nucleus"/>
    <property type="evidence" value="ECO:0007669"/>
    <property type="project" value="UniProtKB-SubCell"/>
</dbReference>
<evidence type="ECO:0000256" key="1">
    <source>
        <dbReference type="ARBA" id="ARBA00004123"/>
    </source>
</evidence>
<dbReference type="InterPro" id="IPR036236">
    <property type="entry name" value="Znf_C2H2_sf"/>
</dbReference>
<dbReference type="SUPFAM" id="SSF57667">
    <property type="entry name" value="beta-beta-alpha zinc fingers"/>
    <property type="match status" value="1"/>
</dbReference>
<dbReference type="SMART" id="SM00355">
    <property type="entry name" value="ZnF_C2H2"/>
    <property type="match status" value="2"/>
</dbReference>
<dbReference type="GO" id="GO:0008270">
    <property type="term" value="F:zinc ion binding"/>
    <property type="evidence" value="ECO:0007669"/>
    <property type="project" value="UniProtKB-KW"/>
</dbReference>
<dbReference type="GeneID" id="119735141"/>
<feature type="compositionally biased region" description="Polar residues" evidence="8">
    <location>
        <begin position="63"/>
        <end position="74"/>
    </location>
</feature>
<evidence type="ECO:0000259" key="9">
    <source>
        <dbReference type="PROSITE" id="PS50157"/>
    </source>
</evidence>
<evidence type="ECO:0000256" key="4">
    <source>
        <dbReference type="ARBA" id="ARBA00022771"/>
    </source>
</evidence>
<dbReference type="PANTHER" id="PTHR24388">
    <property type="entry name" value="ZINC FINGER PROTEIN"/>
    <property type="match status" value="1"/>
</dbReference>
<evidence type="ECO:0000256" key="2">
    <source>
        <dbReference type="ARBA" id="ARBA00022723"/>
    </source>
</evidence>
<dbReference type="Gene3D" id="3.30.160.60">
    <property type="entry name" value="Classic Zinc Finger"/>
    <property type="match status" value="1"/>
</dbReference>
<dbReference type="Proteomes" id="UP000887568">
    <property type="component" value="Unplaced"/>
</dbReference>
<keyword evidence="4 7" id="KW-0863">Zinc-finger</keyword>
<dbReference type="RefSeq" id="XP_038064770.1">
    <property type="nucleotide sequence ID" value="XM_038208842.1"/>
</dbReference>
<name>A0A914AL95_PATMI</name>
<comment type="subcellular location">
    <subcellularLocation>
        <location evidence="1">Nucleus</location>
    </subcellularLocation>
</comment>
<feature type="domain" description="C2H2-type" evidence="9">
    <location>
        <begin position="161"/>
        <end position="189"/>
    </location>
</feature>
<sequence length="191" mass="20823">MWDEECFVVGKHKVPLQRNAEPTVRESPLSVPATESLGSVDSPLPRATQPAVTAEPALGPVRQSRTSTDNQVGTGSPAAGVGSPTAAVGHHTTQGTSLPRNRRGRAVRRRGCLRQVSGGETKDSQPVQGKATYTCRVCGQQYVSSFTRRRHEKAAHEERSYQCRECPKSYGRSDYLTRHMRAQHRGPTSCG</sequence>
<evidence type="ECO:0000256" key="3">
    <source>
        <dbReference type="ARBA" id="ARBA00022737"/>
    </source>
</evidence>
<evidence type="ECO:0000256" key="6">
    <source>
        <dbReference type="ARBA" id="ARBA00023242"/>
    </source>
</evidence>
<dbReference type="FunFam" id="3.30.160.60:FF:000110">
    <property type="entry name" value="Zinc finger protein-like"/>
    <property type="match status" value="1"/>
</dbReference>
<keyword evidence="6" id="KW-0539">Nucleus</keyword>
<feature type="region of interest" description="Disordered" evidence="8">
    <location>
        <begin position="17"/>
        <end position="107"/>
    </location>
</feature>
<dbReference type="GO" id="GO:0000978">
    <property type="term" value="F:RNA polymerase II cis-regulatory region sequence-specific DNA binding"/>
    <property type="evidence" value="ECO:0007669"/>
    <property type="project" value="TreeGrafter"/>
</dbReference>
<reference evidence="10" key="1">
    <citation type="submission" date="2022-11" db="UniProtKB">
        <authorList>
            <consortium name="EnsemblMetazoa"/>
        </authorList>
    </citation>
    <scope>IDENTIFICATION</scope>
</reference>
<evidence type="ECO:0000256" key="7">
    <source>
        <dbReference type="PROSITE-ProRule" id="PRU00042"/>
    </source>
</evidence>
<dbReference type="PANTHER" id="PTHR24388:SF54">
    <property type="entry name" value="PROTEIN ESCARGOT"/>
    <property type="match status" value="1"/>
</dbReference>
<evidence type="ECO:0000313" key="11">
    <source>
        <dbReference type="Proteomes" id="UP000887568"/>
    </source>
</evidence>
<evidence type="ECO:0000313" key="10">
    <source>
        <dbReference type="EnsemblMetazoa" id="XP_038064770.1"/>
    </source>
</evidence>
<dbReference type="PROSITE" id="PS00028">
    <property type="entry name" value="ZINC_FINGER_C2H2_1"/>
    <property type="match status" value="1"/>
</dbReference>
<keyword evidence="2" id="KW-0479">Metal-binding</keyword>
<dbReference type="PROSITE" id="PS50157">
    <property type="entry name" value="ZINC_FINGER_C2H2_2"/>
    <property type="match status" value="2"/>
</dbReference>
<organism evidence="10 11">
    <name type="scientific">Patiria miniata</name>
    <name type="common">Bat star</name>
    <name type="synonym">Asterina miniata</name>
    <dbReference type="NCBI Taxonomy" id="46514"/>
    <lineage>
        <taxon>Eukaryota</taxon>
        <taxon>Metazoa</taxon>
        <taxon>Echinodermata</taxon>
        <taxon>Eleutherozoa</taxon>
        <taxon>Asterozoa</taxon>
        <taxon>Asteroidea</taxon>
        <taxon>Valvatacea</taxon>
        <taxon>Valvatida</taxon>
        <taxon>Asterinidae</taxon>
        <taxon>Patiria</taxon>
    </lineage>
</organism>
<dbReference type="InterPro" id="IPR050527">
    <property type="entry name" value="Snail/Krueppel_Znf"/>
</dbReference>
<protein>
    <recommendedName>
        <fullName evidence="9">C2H2-type domain-containing protein</fullName>
    </recommendedName>
</protein>
<accession>A0A914AL95</accession>